<evidence type="ECO:0000256" key="5">
    <source>
        <dbReference type="ARBA" id="ARBA00022525"/>
    </source>
</evidence>
<keyword evidence="16" id="KW-1185">Reference proteome</keyword>
<dbReference type="AlphaFoldDB" id="A0A2Z7BSK0"/>
<evidence type="ECO:0000313" key="16">
    <source>
        <dbReference type="Proteomes" id="UP000250235"/>
    </source>
</evidence>
<dbReference type="Pfam" id="PF02374">
    <property type="entry name" value="ArsA_ATPase"/>
    <property type="match status" value="1"/>
</dbReference>
<evidence type="ECO:0000256" key="4">
    <source>
        <dbReference type="ARBA" id="ARBA00022471"/>
    </source>
</evidence>
<feature type="domain" description="ArsA/GET3 Anion-transporting ATPase-like" evidence="14">
    <location>
        <begin position="239"/>
        <end position="559"/>
    </location>
</feature>
<dbReference type="InterPro" id="IPR027417">
    <property type="entry name" value="P-loop_NTPase"/>
</dbReference>
<dbReference type="OrthoDB" id="1770at2759"/>
<name>A0A2Z7BSK0_9LAMI</name>
<dbReference type="CDD" id="cd02035">
    <property type="entry name" value="ArsA"/>
    <property type="match status" value="1"/>
</dbReference>
<evidence type="ECO:0000256" key="6">
    <source>
        <dbReference type="ARBA" id="ARBA00022729"/>
    </source>
</evidence>
<proteinExistence type="inferred from homology"/>
<feature type="coiled-coil region" evidence="12">
    <location>
        <begin position="431"/>
        <end position="458"/>
    </location>
</feature>
<dbReference type="FunFam" id="3.40.50.300:FF:000936">
    <property type="entry name" value="Arsenical pump-driving ATPase"/>
    <property type="match status" value="1"/>
</dbReference>
<dbReference type="InterPro" id="IPR025723">
    <property type="entry name" value="ArsA/GET3_ATPase-like"/>
</dbReference>
<dbReference type="GO" id="GO:0060320">
    <property type="term" value="P:rejection of self pollen"/>
    <property type="evidence" value="ECO:0007669"/>
    <property type="project" value="UniProtKB-KW"/>
</dbReference>
<dbReference type="Pfam" id="PF05938">
    <property type="entry name" value="Self-incomp_S1"/>
    <property type="match status" value="1"/>
</dbReference>
<sequence>MEYTPTKYIFLFLIISTCSLHGTWCRSIDRTCVWVRKFHVYVVNKLPPNSPPFAVRCQSKNDDLGNRTVGINQMYDFTFCENPWSTLFFCHLWWNSKSLAFDAFNSAWPDNRCVHGDCYYEAREDGIYFSGHYPPEDDIFKKPMAVMISYDYHQTHLFKTPSPASLSKFKSSCSSGFVTISIARKMPREKFQGWRKKILELMHTTSNPASYAVEPIRSVAAPTESVADFDEMVSGTQRKYYMLGGKGGVGKTSCAASLAVKFANNGHPTLVVSTDPAHSLSDSFAQDLTGGFLVPVEGPYSPLFALEINPEKAREEFRSVSGKNNGSGVKDFMDGMGLGIIADQLGELKLGELLDTPPPGLDEAIAISKACVIQFLESPEYNMFTRIVFDTAPTGHTLRLLSLPDFLDASIGKILKLRQKITSATSAIKSLFVQEENRQDAADKLEKLRERMIKVRELFRDTNSTEFVIVTIPTVMAINESSRLCASLKKESVPVKRLVVNQILPPSASDCKFCAMKRKTRALSMIQNDPELSSLKMIQAPLVDVEIRGVPALQFLGEAVWK</sequence>
<comment type="subcellular location">
    <subcellularLocation>
        <location evidence="1">Secreted</location>
    </subcellularLocation>
</comment>
<organism evidence="15 16">
    <name type="scientific">Dorcoceras hygrometricum</name>
    <dbReference type="NCBI Taxonomy" id="472368"/>
    <lineage>
        <taxon>Eukaryota</taxon>
        <taxon>Viridiplantae</taxon>
        <taxon>Streptophyta</taxon>
        <taxon>Embryophyta</taxon>
        <taxon>Tracheophyta</taxon>
        <taxon>Spermatophyta</taxon>
        <taxon>Magnoliopsida</taxon>
        <taxon>eudicotyledons</taxon>
        <taxon>Gunneridae</taxon>
        <taxon>Pentapetalae</taxon>
        <taxon>asterids</taxon>
        <taxon>lamiids</taxon>
        <taxon>Lamiales</taxon>
        <taxon>Gesneriaceae</taxon>
        <taxon>Didymocarpoideae</taxon>
        <taxon>Trichosporeae</taxon>
        <taxon>Loxocarpinae</taxon>
        <taxon>Dorcoceras</taxon>
    </lineage>
</organism>
<keyword evidence="6 13" id="KW-0732">Signal</keyword>
<keyword evidence="5" id="KW-0964">Secreted</keyword>
<evidence type="ECO:0000256" key="7">
    <source>
        <dbReference type="ARBA" id="ARBA00022741"/>
    </source>
</evidence>
<dbReference type="InterPro" id="IPR010264">
    <property type="entry name" value="Self-incomp_S1"/>
</dbReference>
<keyword evidence="8" id="KW-0378">Hydrolase</keyword>
<evidence type="ECO:0000256" key="13">
    <source>
        <dbReference type="SAM" id="SignalP"/>
    </source>
</evidence>
<evidence type="ECO:0000256" key="8">
    <source>
        <dbReference type="ARBA" id="ARBA00022801"/>
    </source>
</evidence>
<keyword evidence="12" id="KW-0175">Coiled coil</keyword>
<dbReference type="Gene3D" id="3.40.50.300">
    <property type="entry name" value="P-loop containing nucleotide triphosphate hydrolases"/>
    <property type="match status" value="1"/>
</dbReference>
<dbReference type="GO" id="GO:0071816">
    <property type="term" value="P:tail-anchored membrane protein insertion into ER membrane"/>
    <property type="evidence" value="ECO:0007669"/>
    <property type="project" value="TreeGrafter"/>
</dbReference>
<evidence type="ECO:0000313" key="15">
    <source>
        <dbReference type="EMBL" id="KZV37389.1"/>
    </source>
</evidence>
<dbReference type="GO" id="GO:0016887">
    <property type="term" value="F:ATP hydrolysis activity"/>
    <property type="evidence" value="ECO:0007669"/>
    <property type="project" value="InterPro"/>
</dbReference>
<evidence type="ECO:0000256" key="2">
    <source>
        <dbReference type="ARBA" id="ARBA00005581"/>
    </source>
</evidence>
<dbReference type="EMBL" id="KV003144">
    <property type="protein sequence ID" value="KZV37389.1"/>
    <property type="molecule type" value="Genomic_DNA"/>
</dbReference>
<dbReference type="PANTHER" id="PTHR10803">
    <property type="entry name" value="ARSENICAL PUMP-DRIVING ATPASE ARSENITE-TRANSLOCATING ATPASE"/>
    <property type="match status" value="1"/>
</dbReference>
<dbReference type="GO" id="GO:0005524">
    <property type="term" value="F:ATP binding"/>
    <property type="evidence" value="ECO:0007669"/>
    <property type="project" value="UniProtKB-KW"/>
</dbReference>
<gene>
    <name evidence="15" type="ORF">F511_01257</name>
</gene>
<protein>
    <recommendedName>
        <fullName evidence="14">ArsA/GET3 Anion-transporting ATPase-like domain-containing protein</fullName>
    </recommendedName>
</protein>
<comment type="similarity">
    <text evidence="3">Belongs to the arsA ATPase family.</text>
</comment>
<dbReference type="Proteomes" id="UP000250235">
    <property type="component" value="Unassembled WGS sequence"/>
</dbReference>
<feature type="chain" id="PRO_5016269629" description="ArsA/GET3 Anion-transporting ATPase-like domain-containing protein" evidence="13">
    <location>
        <begin position="26"/>
        <end position="562"/>
    </location>
</feature>
<dbReference type="GO" id="GO:0043529">
    <property type="term" value="C:GET complex"/>
    <property type="evidence" value="ECO:0007669"/>
    <property type="project" value="TreeGrafter"/>
</dbReference>
<dbReference type="SUPFAM" id="SSF52540">
    <property type="entry name" value="P-loop containing nucleoside triphosphate hydrolases"/>
    <property type="match status" value="1"/>
</dbReference>
<dbReference type="NCBIfam" id="TIGR00345">
    <property type="entry name" value="GET3_arsA_TRC40"/>
    <property type="match status" value="1"/>
</dbReference>
<evidence type="ECO:0000256" key="1">
    <source>
        <dbReference type="ARBA" id="ARBA00004613"/>
    </source>
</evidence>
<evidence type="ECO:0000256" key="3">
    <source>
        <dbReference type="ARBA" id="ARBA00011040"/>
    </source>
</evidence>
<keyword evidence="7" id="KW-0547">Nucleotide-binding</keyword>
<comment type="catalytic activity">
    <reaction evidence="11">
        <text>ATP + H2O = ADP + phosphate + H(+)</text>
        <dbReference type="Rhea" id="RHEA:13065"/>
        <dbReference type="ChEBI" id="CHEBI:15377"/>
        <dbReference type="ChEBI" id="CHEBI:15378"/>
        <dbReference type="ChEBI" id="CHEBI:30616"/>
        <dbReference type="ChEBI" id="CHEBI:43474"/>
        <dbReference type="ChEBI" id="CHEBI:456216"/>
    </reaction>
    <physiologicalReaction direction="left-to-right" evidence="11">
        <dbReference type="Rhea" id="RHEA:13066"/>
    </physiologicalReaction>
</comment>
<comment type="similarity">
    <text evidence="2">Belongs to the plant self-incompatibility (S1) protein family.</text>
</comment>
<accession>A0A2Z7BSK0</accession>
<dbReference type="PANTHER" id="PTHR10803:SF0">
    <property type="entry name" value="ATPASE GET3B"/>
    <property type="match status" value="1"/>
</dbReference>
<keyword evidence="10" id="KW-0809">Transit peptide</keyword>
<evidence type="ECO:0000256" key="11">
    <source>
        <dbReference type="ARBA" id="ARBA00048778"/>
    </source>
</evidence>
<evidence type="ECO:0000259" key="14">
    <source>
        <dbReference type="Pfam" id="PF02374"/>
    </source>
</evidence>
<keyword evidence="9" id="KW-0067">ATP-binding</keyword>
<evidence type="ECO:0000256" key="10">
    <source>
        <dbReference type="ARBA" id="ARBA00022946"/>
    </source>
</evidence>
<reference evidence="15 16" key="1">
    <citation type="journal article" date="2015" name="Proc. Natl. Acad. Sci. U.S.A.">
        <title>The resurrection genome of Boea hygrometrica: A blueprint for survival of dehydration.</title>
        <authorList>
            <person name="Xiao L."/>
            <person name="Yang G."/>
            <person name="Zhang L."/>
            <person name="Yang X."/>
            <person name="Zhao S."/>
            <person name="Ji Z."/>
            <person name="Zhou Q."/>
            <person name="Hu M."/>
            <person name="Wang Y."/>
            <person name="Chen M."/>
            <person name="Xu Y."/>
            <person name="Jin H."/>
            <person name="Xiao X."/>
            <person name="Hu G."/>
            <person name="Bao F."/>
            <person name="Hu Y."/>
            <person name="Wan P."/>
            <person name="Li L."/>
            <person name="Deng X."/>
            <person name="Kuang T."/>
            <person name="Xiang C."/>
            <person name="Zhu J.K."/>
            <person name="Oliver M.J."/>
            <person name="He Y."/>
        </authorList>
    </citation>
    <scope>NUCLEOTIDE SEQUENCE [LARGE SCALE GENOMIC DNA]</scope>
    <source>
        <strain evidence="16">cv. XS01</strain>
    </source>
</reference>
<evidence type="ECO:0000256" key="9">
    <source>
        <dbReference type="ARBA" id="ARBA00022840"/>
    </source>
</evidence>
<evidence type="ECO:0000256" key="12">
    <source>
        <dbReference type="SAM" id="Coils"/>
    </source>
</evidence>
<feature type="signal peptide" evidence="13">
    <location>
        <begin position="1"/>
        <end position="25"/>
    </location>
</feature>
<keyword evidence="4" id="KW-0713">Self-incompatibility</keyword>
<dbReference type="GO" id="GO:0005576">
    <property type="term" value="C:extracellular region"/>
    <property type="evidence" value="ECO:0007669"/>
    <property type="project" value="UniProtKB-SubCell"/>
</dbReference>
<dbReference type="InterPro" id="IPR016300">
    <property type="entry name" value="ATPase_ArsA/GET3"/>
</dbReference>